<dbReference type="Proteomes" id="UP000003448">
    <property type="component" value="Unassembled WGS sequence"/>
</dbReference>
<dbReference type="PANTHER" id="PTHR42945:SF11">
    <property type="entry name" value="PHOSPHORIBOSYL-AMP CYCLOHYDROLASE"/>
    <property type="match status" value="1"/>
</dbReference>
<dbReference type="Gene3D" id="3.10.20.810">
    <property type="entry name" value="Phosphoribosyl-AMP cyclohydrolase"/>
    <property type="match status" value="1"/>
</dbReference>
<dbReference type="HAMAP" id="MF_01021">
    <property type="entry name" value="HisI"/>
    <property type="match status" value="1"/>
</dbReference>
<evidence type="ECO:0000259" key="16">
    <source>
        <dbReference type="Pfam" id="PF01502"/>
    </source>
</evidence>
<feature type="binding site" evidence="14">
    <location>
        <position position="396"/>
    </location>
    <ligand>
        <name>Zn(2+)</name>
        <dbReference type="ChEBI" id="CHEBI:29105"/>
        <note>ligand shared between dimeric partners</note>
    </ligand>
</feature>
<comment type="function">
    <text evidence="14">Catalyzes the hydrolysis of the adenine ring of phosphoribosyl-AMP.</text>
</comment>
<evidence type="ECO:0000313" key="18">
    <source>
        <dbReference type="EMBL" id="CCH20199.1"/>
    </source>
</evidence>
<dbReference type="InterPro" id="IPR043519">
    <property type="entry name" value="NT_sf"/>
</dbReference>
<dbReference type="Pfam" id="PF18280">
    <property type="entry name" value="Ant-IIb_sub-bd"/>
    <property type="match status" value="1"/>
</dbReference>
<organism evidence="18 19">
    <name type="scientific">Micromonospora lupini str. Lupac 08</name>
    <dbReference type="NCBI Taxonomy" id="1150864"/>
    <lineage>
        <taxon>Bacteria</taxon>
        <taxon>Bacillati</taxon>
        <taxon>Actinomycetota</taxon>
        <taxon>Actinomycetes</taxon>
        <taxon>Micromonosporales</taxon>
        <taxon>Micromonosporaceae</taxon>
        <taxon>Micromonospora</taxon>
    </lineage>
</organism>
<keyword evidence="7 14" id="KW-0963">Cytoplasm</keyword>
<feature type="binding site" evidence="14">
    <location>
        <position position="395"/>
    </location>
    <ligand>
        <name>Mg(2+)</name>
        <dbReference type="ChEBI" id="CHEBI:18420"/>
    </ligand>
</feature>
<dbReference type="GO" id="GO:0000287">
    <property type="term" value="F:magnesium ion binding"/>
    <property type="evidence" value="ECO:0007669"/>
    <property type="project" value="UniProtKB-UniRule"/>
</dbReference>
<feature type="compositionally biased region" description="Pro residues" evidence="15">
    <location>
        <begin position="267"/>
        <end position="281"/>
    </location>
</feature>
<feature type="region of interest" description="Disordered" evidence="15">
    <location>
        <begin position="263"/>
        <end position="317"/>
    </location>
</feature>
<dbReference type="InterPro" id="IPR026660">
    <property type="entry name" value="PRA-CH"/>
</dbReference>
<feature type="binding site" evidence="14">
    <location>
        <position position="419"/>
    </location>
    <ligand>
        <name>Zn(2+)</name>
        <dbReference type="ChEBI" id="CHEBI:29105"/>
        <note>ligand shared between dimeric partners</note>
    </ligand>
</feature>
<feature type="binding site" evidence="14">
    <location>
        <position position="412"/>
    </location>
    <ligand>
        <name>Zn(2+)</name>
        <dbReference type="ChEBI" id="CHEBI:29105"/>
        <note>ligand shared between dimeric partners</note>
    </ligand>
</feature>
<evidence type="ECO:0000256" key="3">
    <source>
        <dbReference type="ARBA" id="ARBA00005169"/>
    </source>
</evidence>
<dbReference type="Gene3D" id="3.30.460.10">
    <property type="entry name" value="Beta Polymerase, domain 2"/>
    <property type="match status" value="1"/>
</dbReference>
<evidence type="ECO:0000256" key="10">
    <source>
        <dbReference type="ARBA" id="ARBA00022801"/>
    </source>
</evidence>
<comment type="similarity">
    <text evidence="6">In the N-terminal section; belongs to the PRA-CH family.</text>
</comment>
<dbReference type="GO" id="GO:0004635">
    <property type="term" value="F:phosphoribosyl-AMP cyclohydrolase activity"/>
    <property type="evidence" value="ECO:0007669"/>
    <property type="project" value="UniProtKB-UniRule"/>
</dbReference>
<comment type="catalytic activity">
    <reaction evidence="2">
        <text>1-(5-phospho-beta-D-ribosyl)-ATP + H2O = 1-(5-phospho-beta-D-ribosyl)-5'-AMP + diphosphate + H(+)</text>
        <dbReference type="Rhea" id="RHEA:22828"/>
        <dbReference type="ChEBI" id="CHEBI:15377"/>
        <dbReference type="ChEBI" id="CHEBI:15378"/>
        <dbReference type="ChEBI" id="CHEBI:33019"/>
        <dbReference type="ChEBI" id="CHEBI:59457"/>
        <dbReference type="ChEBI" id="CHEBI:73183"/>
        <dbReference type="EC" id="3.6.1.31"/>
    </reaction>
</comment>
<feature type="binding site" evidence="14">
    <location>
        <position position="397"/>
    </location>
    <ligand>
        <name>Mg(2+)</name>
        <dbReference type="ChEBI" id="CHEBI:18420"/>
    </ligand>
</feature>
<comment type="caution">
    <text evidence="18">The sequence shown here is derived from an EMBL/GenBank/DDBJ whole genome shotgun (WGS) entry which is preliminary data.</text>
</comment>
<dbReference type="GO" id="GO:0004636">
    <property type="term" value="F:phosphoribosyl-ATP diphosphatase activity"/>
    <property type="evidence" value="ECO:0007669"/>
    <property type="project" value="UniProtKB-EC"/>
</dbReference>
<keyword evidence="9 14" id="KW-0479">Metal-binding</keyword>
<evidence type="ECO:0000256" key="6">
    <source>
        <dbReference type="ARBA" id="ARBA00008299"/>
    </source>
</evidence>
<evidence type="ECO:0000256" key="14">
    <source>
        <dbReference type="HAMAP-Rule" id="MF_01021"/>
    </source>
</evidence>
<comment type="similarity">
    <text evidence="5">In the C-terminal section; belongs to the PRA-PH family.</text>
</comment>
<feature type="binding site" evidence="14">
    <location>
        <position position="399"/>
    </location>
    <ligand>
        <name>Mg(2+)</name>
        <dbReference type="ChEBI" id="CHEBI:18420"/>
    </ligand>
</feature>
<dbReference type="GO" id="GO:0008270">
    <property type="term" value="F:zinc ion binding"/>
    <property type="evidence" value="ECO:0007669"/>
    <property type="project" value="UniProtKB-UniRule"/>
</dbReference>
<dbReference type="eggNOG" id="COG0139">
    <property type="taxonomic scope" value="Bacteria"/>
</dbReference>
<sequence length="431" mass="45777">MGHAPLPHSGFLEDWAARLRDAAERPVVGILLRGSHARRAATAHSDVDLDVLVGGSPYAARRAYLAETAGRVTHVSVAARDVRSWVDRLGEPADWAFGLPVTAPARLLWADPHWRPRIDLPVLCQPAEPPRLEELIAMLGKAAAARAAADRLGVRLAVADLARLCPSVLRPANPSVRVSSRRAAFAAALELPVAPVGYRDDMLLCLGLRPGGTGQLWAAAVRLVTGILPLIRPYAGEIADVAGADLADALVDGRLDRYVAQLARPVGHPPNPPRESSPVPAPRAGQWATVPVPDAPVTGVPSDPSGPAASTPARPSRLDPAIAARLRRTADGLVAAVVRAHESGEVLMVAWMDDEALHRTLTTGRATYWSRSRREYWVKGATSGHHQYVRSVALDCDGDALLVSVDQVGAACHTGHRTCFFTELPVTGAGT</sequence>
<evidence type="ECO:0000256" key="9">
    <source>
        <dbReference type="ARBA" id="ARBA00022723"/>
    </source>
</evidence>
<evidence type="ECO:0000256" key="7">
    <source>
        <dbReference type="ARBA" id="ARBA00022490"/>
    </source>
</evidence>
<dbReference type="EMBL" id="CAIE01000037">
    <property type="protein sequence ID" value="CCH20199.1"/>
    <property type="molecule type" value="Genomic_DNA"/>
</dbReference>
<evidence type="ECO:0000256" key="12">
    <source>
        <dbReference type="ARBA" id="ARBA00022842"/>
    </source>
</evidence>
<keyword evidence="8 14" id="KW-0028">Amino-acid biosynthesis</keyword>
<evidence type="ECO:0000256" key="13">
    <source>
        <dbReference type="ARBA" id="ARBA00023102"/>
    </source>
</evidence>
<feature type="domain" description="Nucleotidyltransferase substrate binding" evidence="17">
    <location>
        <begin position="133"/>
        <end position="231"/>
    </location>
</feature>
<proteinExistence type="inferred from homology"/>
<evidence type="ECO:0000256" key="2">
    <source>
        <dbReference type="ARBA" id="ARBA00001460"/>
    </source>
</evidence>
<accession>I0L8Q2</accession>
<keyword evidence="19" id="KW-1185">Reference proteome</keyword>
<dbReference type="AlphaFoldDB" id="I0L8Q2"/>
<name>I0L8Q2_9ACTN</name>
<evidence type="ECO:0000313" key="19">
    <source>
        <dbReference type="Proteomes" id="UP000003448"/>
    </source>
</evidence>
<dbReference type="Gene3D" id="1.20.120.330">
    <property type="entry name" value="Nucleotidyltransferases domain 2"/>
    <property type="match status" value="1"/>
</dbReference>
<keyword evidence="12 14" id="KW-0460">Magnesium</keyword>
<dbReference type="FunFam" id="3.10.20.810:FF:000001">
    <property type="entry name" value="Histidine biosynthesis bifunctional protein HisIE"/>
    <property type="match status" value="1"/>
</dbReference>
<evidence type="ECO:0000256" key="11">
    <source>
        <dbReference type="ARBA" id="ARBA00022833"/>
    </source>
</evidence>
<dbReference type="NCBIfam" id="NF000768">
    <property type="entry name" value="PRK00051.1"/>
    <property type="match status" value="1"/>
</dbReference>
<dbReference type="InterPro" id="IPR038019">
    <property type="entry name" value="PRib_AMP_CycHydrolase_sf"/>
</dbReference>
<feature type="domain" description="Phosphoribosyl-AMP cyclohydrolase" evidence="16">
    <location>
        <begin position="348"/>
        <end position="421"/>
    </location>
</feature>
<evidence type="ECO:0000256" key="15">
    <source>
        <dbReference type="SAM" id="MobiDB-lite"/>
    </source>
</evidence>
<comment type="subcellular location">
    <subcellularLocation>
        <location evidence="14">Cytoplasm</location>
    </subcellularLocation>
</comment>
<dbReference type="GO" id="GO:0000105">
    <property type="term" value="P:L-histidine biosynthetic process"/>
    <property type="evidence" value="ECO:0007669"/>
    <property type="project" value="UniProtKB-UniRule"/>
</dbReference>
<comment type="pathway">
    <text evidence="4">Amino-acid biosynthesis; L-histidine biosynthesis; L-histidine from 5-phospho-alpha-D-ribose 1-diphosphate: step 2/9.</text>
</comment>
<dbReference type="STRING" id="1150864.MILUP08_45079"/>
<dbReference type="UniPathway" id="UPA00031">
    <property type="reaction ID" value="UER00008"/>
</dbReference>
<comment type="catalytic activity">
    <reaction evidence="1 14">
        <text>1-(5-phospho-beta-D-ribosyl)-5'-AMP + H2O = 1-(5-phospho-beta-D-ribosyl)-5-[(5-phospho-beta-D-ribosylamino)methylideneamino]imidazole-4-carboxamide</text>
        <dbReference type="Rhea" id="RHEA:20049"/>
        <dbReference type="ChEBI" id="CHEBI:15377"/>
        <dbReference type="ChEBI" id="CHEBI:58435"/>
        <dbReference type="ChEBI" id="CHEBI:59457"/>
        <dbReference type="EC" id="3.5.4.19"/>
    </reaction>
</comment>
<gene>
    <name evidence="14" type="primary">hisI</name>
    <name evidence="18" type="ORF">MILUP08_45079</name>
</gene>
<comment type="cofactor">
    <cofactor evidence="14">
        <name>Zn(2+)</name>
        <dbReference type="ChEBI" id="CHEBI:29105"/>
    </cofactor>
    <text evidence="14">Binds 1 zinc ion per subunit.</text>
</comment>
<dbReference type="CDD" id="cd05403">
    <property type="entry name" value="NT_KNTase_like"/>
    <property type="match status" value="1"/>
</dbReference>
<dbReference type="PANTHER" id="PTHR42945">
    <property type="entry name" value="HISTIDINE BIOSYNTHESIS BIFUNCTIONAL PROTEIN"/>
    <property type="match status" value="1"/>
</dbReference>
<dbReference type="SUPFAM" id="SSF81301">
    <property type="entry name" value="Nucleotidyltransferase"/>
    <property type="match status" value="1"/>
</dbReference>
<reference evidence="19" key="1">
    <citation type="journal article" date="2012" name="J. Bacteriol.">
        <title>Genome Sequence of Micromonospora lupini Lupac 08, Isolated from Root Nodules of Lupinus angustifolius.</title>
        <authorList>
            <person name="Alonso-Vega P."/>
            <person name="Normand P."/>
            <person name="Bacigalupe R."/>
            <person name="Pujic P."/>
            <person name="Lajus A."/>
            <person name="Vallenet D."/>
            <person name="Carro L."/>
            <person name="Coll P."/>
            <person name="Trujillo M.E."/>
        </authorList>
    </citation>
    <scope>NUCLEOTIDE SEQUENCE [LARGE SCALE GENOMIC DNA]</scope>
    <source>
        <strain evidence="19">Lupac 08</strain>
    </source>
</reference>
<comment type="subunit">
    <text evidence="14">Homodimer.</text>
</comment>
<dbReference type="SUPFAM" id="SSF141734">
    <property type="entry name" value="HisI-like"/>
    <property type="match status" value="1"/>
</dbReference>
<evidence type="ECO:0000256" key="1">
    <source>
        <dbReference type="ARBA" id="ARBA00000024"/>
    </source>
</evidence>
<dbReference type="GO" id="GO:0005737">
    <property type="term" value="C:cytoplasm"/>
    <property type="evidence" value="ECO:0007669"/>
    <property type="project" value="UniProtKB-SubCell"/>
</dbReference>
<comment type="pathway">
    <text evidence="3 14">Amino-acid biosynthesis; L-histidine biosynthesis; L-histidine from 5-phospho-alpha-D-ribose 1-diphosphate: step 3/9.</text>
</comment>
<evidence type="ECO:0000256" key="4">
    <source>
        <dbReference type="ARBA" id="ARBA00005204"/>
    </source>
</evidence>
<evidence type="ECO:0000259" key="17">
    <source>
        <dbReference type="Pfam" id="PF18280"/>
    </source>
</evidence>
<dbReference type="EC" id="3.5.4.19" evidence="14"/>
<dbReference type="InterPro" id="IPR002496">
    <property type="entry name" value="PRib_AMP_CycHydrolase_dom"/>
</dbReference>
<evidence type="ECO:0000256" key="8">
    <source>
        <dbReference type="ARBA" id="ARBA00022605"/>
    </source>
</evidence>
<dbReference type="InterPro" id="IPR040517">
    <property type="entry name" value="Ant(4')-IIb_substrate-bd"/>
</dbReference>
<keyword evidence="10 14" id="KW-0378">Hydrolase</keyword>
<keyword evidence="11 14" id="KW-0862">Zinc</keyword>
<protein>
    <recommendedName>
        <fullName evidence="14">Phosphoribosyl-AMP cyclohydrolase</fullName>
        <shortName evidence="14">PRA-CH</shortName>
        <ecNumber evidence="14">3.5.4.19</ecNumber>
    </recommendedName>
</protein>
<dbReference type="Pfam" id="PF01502">
    <property type="entry name" value="PRA-CH"/>
    <property type="match status" value="1"/>
</dbReference>
<evidence type="ECO:0000256" key="5">
    <source>
        <dbReference type="ARBA" id="ARBA00007731"/>
    </source>
</evidence>
<comment type="cofactor">
    <cofactor evidence="14">
        <name>Mg(2+)</name>
        <dbReference type="ChEBI" id="CHEBI:18420"/>
    </cofactor>
    <text evidence="14">Binds 1 Mg(2+) ion per subunit.</text>
</comment>
<keyword evidence="13 14" id="KW-0368">Histidine biosynthesis</keyword>
<comment type="similarity">
    <text evidence="14">Belongs to the PRA-CH family.</text>
</comment>